<keyword evidence="3" id="KW-0677">Repeat</keyword>
<comment type="subcellular location">
    <subcellularLocation>
        <location evidence="1">Cell projection</location>
        <location evidence="1">Cilium</location>
    </subcellularLocation>
</comment>
<evidence type="ECO:0000256" key="4">
    <source>
        <dbReference type="ARBA" id="ARBA00023069"/>
    </source>
</evidence>
<evidence type="ECO:0008006" key="8">
    <source>
        <dbReference type="Google" id="ProtNLM"/>
    </source>
</evidence>
<dbReference type="SUPFAM" id="SSF52075">
    <property type="entry name" value="Outer arm dynein light chain 1"/>
    <property type="match status" value="1"/>
</dbReference>
<dbReference type="InterPro" id="IPR032675">
    <property type="entry name" value="LRR_dom_sf"/>
</dbReference>
<organism evidence="6 7">
    <name type="scientific">Rozella allomycis (strain CSF55)</name>
    <dbReference type="NCBI Taxonomy" id="988480"/>
    <lineage>
        <taxon>Eukaryota</taxon>
        <taxon>Fungi</taxon>
        <taxon>Fungi incertae sedis</taxon>
        <taxon>Cryptomycota</taxon>
        <taxon>Cryptomycota incertae sedis</taxon>
        <taxon>Rozella</taxon>
    </lineage>
</organism>
<gene>
    <name evidence="6" type="ORF">ROZALSC1DRAFT_23346</name>
</gene>
<dbReference type="EMBL" id="ML005494">
    <property type="protein sequence ID" value="RKP18320.1"/>
    <property type="molecule type" value="Genomic_DNA"/>
</dbReference>
<dbReference type="InterPro" id="IPR050576">
    <property type="entry name" value="Cilia_flagella_integrity"/>
</dbReference>
<evidence type="ECO:0000313" key="6">
    <source>
        <dbReference type="EMBL" id="RKP18320.1"/>
    </source>
</evidence>
<dbReference type="PANTHER" id="PTHR45973:SF9">
    <property type="entry name" value="LEUCINE-RICH REPEAT-CONTAINING PROTEIN 46"/>
    <property type="match status" value="1"/>
</dbReference>
<evidence type="ECO:0000256" key="5">
    <source>
        <dbReference type="ARBA" id="ARBA00023273"/>
    </source>
</evidence>
<dbReference type="Gene3D" id="3.80.10.10">
    <property type="entry name" value="Ribonuclease Inhibitor"/>
    <property type="match status" value="1"/>
</dbReference>
<protein>
    <recommendedName>
        <fullName evidence="8">Outer arm dynein light chain 1</fullName>
    </recommendedName>
</protein>
<reference evidence="7" key="1">
    <citation type="journal article" date="2018" name="Nat. Microbiol.">
        <title>Leveraging single-cell genomics to expand the fungal tree of life.</title>
        <authorList>
            <person name="Ahrendt S.R."/>
            <person name="Quandt C.A."/>
            <person name="Ciobanu D."/>
            <person name="Clum A."/>
            <person name="Salamov A."/>
            <person name="Andreopoulos B."/>
            <person name="Cheng J.F."/>
            <person name="Woyke T."/>
            <person name="Pelin A."/>
            <person name="Henrissat B."/>
            <person name="Reynolds N.K."/>
            <person name="Benny G.L."/>
            <person name="Smith M.E."/>
            <person name="James T.Y."/>
            <person name="Grigoriev I.V."/>
        </authorList>
    </citation>
    <scope>NUCLEOTIDE SEQUENCE [LARGE SCALE GENOMIC DNA]</scope>
    <source>
        <strain evidence="7">CSF55</strain>
    </source>
</reference>
<dbReference type="PROSITE" id="PS51450">
    <property type="entry name" value="LRR"/>
    <property type="match status" value="1"/>
</dbReference>
<dbReference type="PANTHER" id="PTHR45973">
    <property type="entry name" value="PROTEIN PHOSPHATASE 1 REGULATORY SUBUNIT SDS22-RELATED"/>
    <property type="match status" value="1"/>
</dbReference>
<keyword evidence="2" id="KW-0433">Leucine-rich repeat</keyword>
<evidence type="ECO:0000313" key="7">
    <source>
        <dbReference type="Proteomes" id="UP000281549"/>
    </source>
</evidence>
<evidence type="ECO:0000256" key="2">
    <source>
        <dbReference type="ARBA" id="ARBA00022614"/>
    </source>
</evidence>
<dbReference type="AlphaFoldDB" id="A0A4P9YIZ9"/>
<dbReference type="Proteomes" id="UP000281549">
    <property type="component" value="Unassembled WGS sequence"/>
</dbReference>
<evidence type="ECO:0000256" key="3">
    <source>
        <dbReference type="ARBA" id="ARBA00022737"/>
    </source>
</evidence>
<proteinExistence type="predicted"/>
<name>A0A4P9YIZ9_ROZAC</name>
<evidence type="ECO:0000256" key="1">
    <source>
        <dbReference type="ARBA" id="ARBA00004138"/>
    </source>
</evidence>
<keyword evidence="5" id="KW-0966">Cell projection</keyword>
<dbReference type="InterPro" id="IPR001611">
    <property type="entry name" value="Leu-rich_rpt"/>
</dbReference>
<keyword evidence="4" id="KW-0969">Cilium</keyword>
<sequence>MNRNVSKNYIENLELETPLVNLKVLNVDDQRNKMHFQLRDELTPSIEVIHARRCEINAIPAGFPSLQTIDLSGNNIEDIEEFLKQSTQIQAISLKDNPITKKPRYRNQIISYSKSLQYIDDRLVTELERVCIDHMDKVQKHTT</sequence>
<accession>A0A4P9YIZ9</accession>
<dbReference type="Pfam" id="PF00560">
    <property type="entry name" value="LRR_1"/>
    <property type="match status" value="1"/>
</dbReference>